<dbReference type="PANTHER" id="PTHR10366:SF562">
    <property type="entry name" value="ALDEHYDE REDUCTASE II (AFU_ORTHOLOGUE AFUA_1G11360)"/>
    <property type="match status" value="1"/>
</dbReference>
<dbReference type="InterPro" id="IPR002347">
    <property type="entry name" value="SDR_fam"/>
</dbReference>
<gene>
    <name evidence="4" type="ORF">FA10DRAFT_267549</name>
</gene>
<evidence type="ECO:0000256" key="2">
    <source>
        <dbReference type="ARBA" id="ARBA00023445"/>
    </source>
</evidence>
<feature type="domain" description="NAD-dependent epimerase/dehydratase" evidence="3">
    <location>
        <begin position="14"/>
        <end position="140"/>
    </location>
</feature>
<evidence type="ECO:0000256" key="1">
    <source>
        <dbReference type="ARBA" id="ARBA00023002"/>
    </source>
</evidence>
<dbReference type="InParanoid" id="A0A316YJY5"/>
<name>A0A316YJY5_9BASI</name>
<evidence type="ECO:0000259" key="3">
    <source>
        <dbReference type="Pfam" id="PF01370"/>
    </source>
</evidence>
<dbReference type="EMBL" id="KZ819637">
    <property type="protein sequence ID" value="PWN88928.1"/>
    <property type="molecule type" value="Genomic_DNA"/>
</dbReference>
<reference evidence="4 5" key="1">
    <citation type="journal article" date="2018" name="Mol. Biol. Evol.">
        <title>Broad Genomic Sampling Reveals a Smut Pathogenic Ancestry of the Fungal Clade Ustilaginomycotina.</title>
        <authorList>
            <person name="Kijpornyongpan T."/>
            <person name="Mondo S.J."/>
            <person name="Barry K."/>
            <person name="Sandor L."/>
            <person name="Lee J."/>
            <person name="Lipzen A."/>
            <person name="Pangilinan J."/>
            <person name="LaButti K."/>
            <person name="Hainaut M."/>
            <person name="Henrissat B."/>
            <person name="Grigoriev I.V."/>
            <person name="Spatafora J.W."/>
            <person name="Aime M.C."/>
        </authorList>
    </citation>
    <scope>NUCLEOTIDE SEQUENCE [LARGE SCALE GENOMIC DNA]</scope>
    <source>
        <strain evidence="4 5">MCA 4198</strain>
    </source>
</reference>
<comment type="similarity">
    <text evidence="2">Belongs to the NAD(P)-dependent epimerase/dehydratase family. Dihydroflavonol-4-reductase subfamily.</text>
</comment>
<dbReference type="GO" id="GO:0016616">
    <property type="term" value="F:oxidoreductase activity, acting on the CH-OH group of donors, NAD or NADP as acceptor"/>
    <property type="evidence" value="ECO:0007669"/>
    <property type="project" value="TreeGrafter"/>
</dbReference>
<organism evidence="4 5">
    <name type="scientific">Acaromyces ingoldii</name>
    <dbReference type="NCBI Taxonomy" id="215250"/>
    <lineage>
        <taxon>Eukaryota</taxon>
        <taxon>Fungi</taxon>
        <taxon>Dikarya</taxon>
        <taxon>Basidiomycota</taxon>
        <taxon>Ustilaginomycotina</taxon>
        <taxon>Exobasidiomycetes</taxon>
        <taxon>Exobasidiales</taxon>
        <taxon>Cryptobasidiaceae</taxon>
        <taxon>Acaromyces</taxon>
    </lineage>
</organism>
<keyword evidence="1" id="KW-0560">Oxidoreductase</keyword>
<dbReference type="Gene3D" id="3.40.50.720">
    <property type="entry name" value="NAD(P)-binding Rossmann-like Domain"/>
    <property type="match status" value="1"/>
</dbReference>
<protein>
    <submittedName>
        <fullName evidence="4">NAD(P)-binding protein</fullName>
    </submittedName>
</protein>
<dbReference type="STRING" id="215250.A0A316YJY5"/>
<sequence>MTRPGSRLRPHATVLVTGASGFIGSAVTEELFRKGFGVVATGRELVKFEELREKFGPSQRYTVVEVRDMEADDAFREAIQGCSAVIHCAHDLSWSRGVEETVEGSKRALYNLLEEARRAGTVRAFAYTSSRHAWFKAHGDMKAEQYVGPDEMIHDAYERALAMPQGDHDTYYMTYSAAKVECEKLALQYAKDHKPGFVVNTLAPDFTIGAPSNPRSLRYSSHSVLRGFVECDGDPSFLHAFTSPATFWVAIADIAAVLVALVTDPEVSGVRILGATGLFCGEDFLDIARRFDGRDVHDKSRSTLQRNEGLRAPEAIEAFKALVRKHCQREPIDLKTCVLENIRHQHSLVYP</sequence>
<dbReference type="Pfam" id="PF01370">
    <property type="entry name" value="Epimerase"/>
    <property type="match status" value="1"/>
</dbReference>
<dbReference type="PANTHER" id="PTHR10366">
    <property type="entry name" value="NAD DEPENDENT EPIMERASE/DEHYDRATASE"/>
    <property type="match status" value="1"/>
</dbReference>
<accession>A0A316YJY5</accession>
<proteinExistence type="inferred from homology"/>
<dbReference type="OrthoDB" id="2735536at2759"/>
<evidence type="ECO:0000313" key="4">
    <source>
        <dbReference type="EMBL" id="PWN88928.1"/>
    </source>
</evidence>
<dbReference type="RefSeq" id="XP_025376126.1">
    <property type="nucleotide sequence ID" value="XM_025521956.1"/>
</dbReference>
<dbReference type="GeneID" id="37043872"/>
<keyword evidence="5" id="KW-1185">Reference proteome</keyword>
<dbReference type="InterPro" id="IPR050425">
    <property type="entry name" value="NAD(P)_dehydrat-like"/>
</dbReference>
<dbReference type="SUPFAM" id="SSF51735">
    <property type="entry name" value="NAD(P)-binding Rossmann-fold domains"/>
    <property type="match status" value="1"/>
</dbReference>
<dbReference type="InterPro" id="IPR036291">
    <property type="entry name" value="NAD(P)-bd_dom_sf"/>
</dbReference>
<dbReference type="PRINTS" id="PR00081">
    <property type="entry name" value="GDHRDH"/>
</dbReference>
<dbReference type="AlphaFoldDB" id="A0A316YJY5"/>
<evidence type="ECO:0000313" key="5">
    <source>
        <dbReference type="Proteomes" id="UP000245768"/>
    </source>
</evidence>
<dbReference type="Proteomes" id="UP000245768">
    <property type="component" value="Unassembled WGS sequence"/>
</dbReference>
<dbReference type="InterPro" id="IPR001509">
    <property type="entry name" value="Epimerase_deHydtase"/>
</dbReference>